<gene>
    <name evidence="5" type="ORF">E4N76_01720</name>
</gene>
<keyword evidence="2" id="KW-0680">Restriction system</keyword>
<keyword evidence="5" id="KW-0255">Endonuclease</keyword>
<dbReference type="EMBL" id="CP038802">
    <property type="protein sequence ID" value="UTY29985.1"/>
    <property type="molecule type" value="Genomic_DNA"/>
</dbReference>
<comment type="similarity">
    <text evidence="1">Belongs to the type-I restriction system S methylase family.</text>
</comment>
<dbReference type="GO" id="GO:0004519">
    <property type="term" value="F:endonuclease activity"/>
    <property type="evidence" value="ECO:0007669"/>
    <property type="project" value="UniProtKB-KW"/>
</dbReference>
<proteinExistence type="inferred from homology"/>
<dbReference type="InterPro" id="IPR051212">
    <property type="entry name" value="Type-I_RE_S_subunit"/>
</dbReference>
<sequence length="189" mass="21441">MKRGKNDSYIYKNPTDNCYYEKFSDGTKKAVEMLYAIPESWTWCHFSDVADVINGKNQSQVEDDTGEYPIYGSGGIMGYANDYICPENCTIIGRKGSINNPIFVEEKFWNVDTAFGLVPSSIVLPRYLFHFCKSFDFTSLDSSTTLPSLTKTSIQRILFPLPPLAAQKRILDKIDELFSQLDKISLNIV</sequence>
<evidence type="ECO:0000259" key="4">
    <source>
        <dbReference type="Pfam" id="PF01420"/>
    </source>
</evidence>
<reference evidence="5" key="1">
    <citation type="submission" date="2019-04" db="EMBL/GenBank/DDBJ databases">
        <title>Whole genome sequencing of oral phylogroup 2 treponemes.</title>
        <authorList>
            <person name="Chan Y."/>
            <person name="Zeng H.H."/>
            <person name="Yu X.L."/>
            <person name="Leung W.K."/>
            <person name="Watt R.M."/>
        </authorList>
    </citation>
    <scope>NUCLEOTIDE SEQUENCE</scope>
    <source>
        <strain evidence="5">OMZ 847</strain>
    </source>
</reference>
<dbReference type="InterPro" id="IPR044946">
    <property type="entry name" value="Restrct_endonuc_typeI_TRD_sf"/>
</dbReference>
<keyword evidence="5" id="KW-0378">Hydrolase</keyword>
<evidence type="ECO:0000313" key="6">
    <source>
        <dbReference type="Proteomes" id="UP001059401"/>
    </source>
</evidence>
<dbReference type="Pfam" id="PF01420">
    <property type="entry name" value="Methylase_S"/>
    <property type="match status" value="1"/>
</dbReference>
<name>A0ABY5I0V0_9SPIR</name>
<keyword evidence="6" id="KW-1185">Reference proteome</keyword>
<keyword evidence="5" id="KW-0540">Nuclease</keyword>
<dbReference type="SUPFAM" id="SSF116734">
    <property type="entry name" value="DNA methylase specificity domain"/>
    <property type="match status" value="1"/>
</dbReference>
<dbReference type="Gene3D" id="3.90.220.20">
    <property type="entry name" value="DNA methylase specificity domains"/>
    <property type="match status" value="1"/>
</dbReference>
<dbReference type="PANTHER" id="PTHR43140:SF1">
    <property type="entry name" value="TYPE I RESTRICTION ENZYME ECOKI SPECIFICITY SUBUNIT"/>
    <property type="match status" value="1"/>
</dbReference>
<protein>
    <submittedName>
        <fullName evidence="5">Restriction endonuclease subunit S</fullName>
    </submittedName>
</protein>
<feature type="domain" description="Type I restriction modification DNA specificity" evidence="4">
    <location>
        <begin position="38"/>
        <end position="181"/>
    </location>
</feature>
<dbReference type="PANTHER" id="PTHR43140">
    <property type="entry name" value="TYPE-1 RESTRICTION ENZYME ECOKI SPECIFICITY PROTEIN"/>
    <property type="match status" value="1"/>
</dbReference>
<evidence type="ECO:0000256" key="2">
    <source>
        <dbReference type="ARBA" id="ARBA00022747"/>
    </source>
</evidence>
<dbReference type="CDD" id="cd17288">
    <property type="entry name" value="RMtype1_S_LlaAI06ORF1089P_TRD1-CR1_like"/>
    <property type="match status" value="1"/>
</dbReference>
<accession>A0ABY5I0V0</accession>
<evidence type="ECO:0000256" key="1">
    <source>
        <dbReference type="ARBA" id="ARBA00010923"/>
    </source>
</evidence>
<keyword evidence="3" id="KW-0238">DNA-binding</keyword>
<organism evidence="5 6">
    <name type="scientific">Treponema putidum</name>
    <dbReference type="NCBI Taxonomy" id="221027"/>
    <lineage>
        <taxon>Bacteria</taxon>
        <taxon>Pseudomonadati</taxon>
        <taxon>Spirochaetota</taxon>
        <taxon>Spirochaetia</taxon>
        <taxon>Spirochaetales</taxon>
        <taxon>Treponemataceae</taxon>
        <taxon>Treponema</taxon>
    </lineage>
</organism>
<evidence type="ECO:0000313" key="5">
    <source>
        <dbReference type="EMBL" id="UTY29985.1"/>
    </source>
</evidence>
<dbReference type="Proteomes" id="UP001059401">
    <property type="component" value="Chromosome"/>
</dbReference>
<dbReference type="InterPro" id="IPR000055">
    <property type="entry name" value="Restrct_endonuc_typeI_TRD"/>
</dbReference>
<evidence type="ECO:0000256" key="3">
    <source>
        <dbReference type="ARBA" id="ARBA00023125"/>
    </source>
</evidence>